<feature type="transmembrane region" description="Helical" evidence="1">
    <location>
        <begin position="44"/>
        <end position="62"/>
    </location>
</feature>
<dbReference type="SUPFAM" id="SSF51621">
    <property type="entry name" value="Phosphoenolpyruvate/pyruvate domain"/>
    <property type="match status" value="1"/>
</dbReference>
<protein>
    <submittedName>
        <fullName evidence="2">Pyruvate kinase</fullName>
    </submittedName>
</protein>
<proteinExistence type="predicted"/>
<gene>
    <name evidence="2" type="ORF">STAS_05837</name>
</gene>
<comment type="caution">
    <text evidence="2">The sequence shown here is derived from an EMBL/GenBank/DDBJ whole genome shotgun (WGS) entry which is preliminary data.</text>
</comment>
<keyword evidence="2" id="KW-0418">Kinase</keyword>
<keyword evidence="3" id="KW-1185">Reference proteome</keyword>
<name>A0A5A7PB27_STRAF</name>
<dbReference type="EMBL" id="BKCP01004294">
    <property type="protein sequence ID" value="GER29931.1"/>
    <property type="molecule type" value="Genomic_DNA"/>
</dbReference>
<evidence type="ECO:0000256" key="1">
    <source>
        <dbReference type="SAM" id="Phobius"/>
    </source>
</evidence>
<organism evidence="2 3">
    <name type="scientific">Striga asiatica</name>
    <name type="common">Asiatic witchweed</name>
    <name type="synonym">Buchnera asiatica</name>
    <dbReference type="NCBI Taxonomy" id="4170"/>
    <lineage>
        <taxon>Eukaryota</taxon>
        <taxon>Viridiplantae</taxon>
        <taxon>Streptophyta</taxon>
        <taxon>Embryophyta</taxon>
        <taxon>Tracheophyta</taxon>
        <taxon>Spermatophyta</taxon>
        <taxon>Magnoliopsida</taxon>
        <taxon>eudicotyledons</taxon>
        <taxon>Gunneridae</taxon>
        <taxon>Pentapetalae</taxon>
        <taxon>asterids</taxon>
        <taxon>lamiids</taxon>
        <taxon>Lamiales</taxon>
        <taxon>Orobanchaceae</taxon>
        <taxon>Buchnereae</taxon>
        <taxon>Striga</taxon>
    </lineage>
</organism>
<reference evidence="3" key="1">
    <citation type="journal article" date="2019" name="Curr. Biol.">
        <title>Genome Sequence of Striga asiatica Provides Insight into the Evolution of Plant Parasitism.</title>
        <authorList>
            <person name="Yoshida S."/>
            <person name="Kim S."/>
            <person name="Wafula E.K."/>
            <person name="Tanskanen J."/>
            <person name="Kim Y.M."/>
            <person name="Honaas L."/>
            <person name="Yang Z."/>
            <person name="Spallek T."/>
            <person name="Conn C.E."/>
            <person name="Ichihashi Y."/>
            <person name="Cheong K."/>
            <person name="Cui S."/>
            <person name="Der J.P."/>
            <person name="Gundlach H."/>
            <person name="Jiao Y."/>
            <person name="Hori C."/>
            <person name="Ishida J.K."/>
            <person name="Kasahara H."/>
            <person name="Kiba T."/>
            <person name="Kim M.S."/>
            <person name="Koo N."/>
            <person name="Laohavisit A."/>
            <person name="Lee Y.H."/>
            <person name="Lumba S."/>
            <person name="McCourt P."/>
            <person name="Mortimer J.C."/>
            <person name="Mutuku J.M."/>
            <person name="Nomura T."/>
            <person name="Sasaki-Sekimoto Y."/>
            <person name="Seto Y."/>
            <person name="Wang Y."/>
            <person name="Wakatake T."/>
            <person name="Sakakibara H."/>
            <person name="Demura T."/>
            <person name="Yamaguchi S."/>
            <person name="Yoneyama K."/>
            <person name="Manabe R.I."/>
            <person name="Nelson D.C."/>
            <person name="Schulman A.H."/>
            <person name="Timko M.P."/>
            <person name="dePamphilis C.W."/>
            <person name="Choi D."/>
            <person name="Shirasu K."/>
        </authorList>
    </citation>
    <scope>NUCLEOTIDE SEQUENCE [LARGE SCALE GENOMIC DNA]</scope>
    <source>
        <strain evidence="3">cv. UVA1</strain>
    </source>
</reference>
<dbReference type="Proteomes" id="UP000325081">
    <property type="component" value="Unassembled WGS sequence"/>
</dbReference>
<keyword evidence="1" id="KW-1133">Transmembrane helix</keyword>
<dbReference type="InterPro" id="IPR015813">
    <property type="entry name" value="Pyrv/PenolPyrv_kinase-like_dom"/>
</dbReference>
<dbReference type="GO" id="GO:0016301">
    <property type="term" value="F:kinase activity"/>
    <property type="evidence" value="ECO:0007669"/>
    <property type="project" value="UniProtKB-KW"/>
</dbReference>
<keyword evidence="2" id="KW-0670">Pyruvate</keyword>
<dbReference type="InterPro" id="IPR040442">
    <property type="entry name" value="Pyrv_kinase-like_dom_sf"/>
</dbReference>
<keyword evidence="1" id="KW-0812">Transmembrane</keyword>
<evidence type="ECO:0000313" key="2">
    <source>
        <dbReference type="EMBL" id="GER29931.1"/>
    </source>
</evidence>
<accession>A0A5A7PB27</accession>
<keyword evidence="2" id="KW-0808">Transferase</keyword>
<evidence type="ECO:0000313" key="3">
    <source>
        <dbReference type="Proteomes" id="UP000325081"/>
    </source>
</evidence>
<keyword evidence="1" id="KW-0472">Membrane</keyword>
<sequence>MGWLGLFSSVSGCCPLVGFGGGALPLVRPAAVSGVGAWLGTYPTARHCAVALLFILLYFRLWSSLGRHVRVLSVCYSCSFLGVTSIVSEKKKEPNAALRFALVKNPSRTSLCVRASAASNTNPTVLTSGNGVGGILAADPLRTIVDSSSIDVDAVTEAELKENGFRSTQRTKLICTIGPATCGAEQLEWHREVIGQVRSLNEEKEYAVAIMMDTDGSEIHMGDLGDS</sequence>
<dbReference type="AlphaFoldDB" id="A0A5A7PB27"/>
<dbReference type="OrthoDB" id="108365at2759"/>
<dbReference type="Gene3D" id="3.20.20.60">
    <property type="entry name" value="Phosphoenolpyruvate-binding domains"/>
    <property type="match status" value="1"/>
</dbReference>